<name>A0A5A7NU82_9MICC</name>
<dbReference type="AlphaFoldDB" id="A0A5A7NU82"/>
<evidence type="ECO:0000313" key="1">
    <source>
        <dbReference type="EMBL" id="GER24434.1"/>
    </source>
</evidence>
<keyword evidence="2" id="KW-1185">Reference proteome</keyword>
<reference evidence="1 2" key="1">
    <citation type="submission" date="2019-09" db="EMBL/GenBank/DDBJ databases">
        <title>Arthrobacter zafarii sp. nov., a moderately thermotolerant and halotolerant actinobacterium isolated from Cholistan desert soil of Pakistan.</title>
        <authorList>
            <person name="Amin A."/>
            <person name="Ahmed I."/>
            <person name="Khalid N."/>
            <person name="Schumann P."/>
            <person name="Busse H.J."/>
            <person name="Khan I.U."/>
            <person name="Li S."/>
            <person name="Li W.J."/>
        </authorList>
    </citation>
    <scope>NUCLEOTIDE SEQUENCE [LARGE SCALE GENOMIC DNA]</scope>
    <source>
        <strain evidence="1 2">NCCP-1664</strain>
    </source>
</reference>
<gene>
    <name evidence="1" type="ORF">NCCP1664_29290</name>
</gene>
<comment type="caution">
    <text evidence="1">The sequence shown here is derived from an EMBL/GenBank/DDBJ whole genome shotgun (WGS) entry which is preliminary data.</text>
</comment>
<sequence length="89" mass="9599">MGWLTRMYEAPHVPKANNAQPKLPRCACPYALPAAAGITAVRRRLTCHRIHARGLYRDSVKAHQYPAGTATGNGNTMILDVSSLQAVSG</sequence>
<organism evidence="1 2">
    <name type="scientific">Zafaria cholistanensis</name>
    <dbReference type="NCBI Taxonomy" id="1682741"/>
    <lineage>
        <taxon>Bacteria</taxon>
        <taxon>Bacillati</taxon>
        <taxon>Actinomycetota</taxon>
        <taxon>Actinomycetes</taxon>
        <taxon>Micrococcales</taxon>
        <taxon>Micrococcaceae</taxon>
        <taxon>Zafaria</taxon>
    </lineage>
</organism>
<dbReference type="Proteomes" id="UP000325307">
    <property type="component" value="Unassembled WGS sequence"/>
</dbReference>
<dbReference type="EMBL" id="BKDJ01000026">
    <property type="protein sequence ID" value="GER24434.1"/>
    <property type="molecule type" value="Genomic_DNA"/>
</dbReference>
<proteinExistence type="predicted"/>
<protein>
    <submittedName>
        <fullName evidence="1">Uncharacterized protein</fullName>
    </submittedName>
</protein>
<evidence type="ECO:0000313" key="2">
    <source>
        <dbReference type="Proteomes" id="UP000325307"/>
    </source>
</evidence>
<accession>A0A5A7NU82</accession>